<keyword evidence="7 8" id="KW-0472">Membrane</keyword>
<name>A0A5B8Z049_CYTDA</name>
<feature type="transmembrane region" description="Helical" evidence="8">
    <location>
        <begin position="256"/>
        <end position="276"/>
    </location>
</feature>
<dbReference type="Pfam" id="PF12698">
    <property type="entry name" value="ABC2_membrane_3"/>
    <property type="match status" value="1"/>
</dbReference>
<feature type="transmembrane region" description="Helical" evidence="8">
    <location>
        <begin position="222"/>
        <end position="244"/>
    </location>
</feature>
<evidence type="ECO:0000256" key="6">
    <source>
        <dbReference type="ARBA" id="ARBA00022989"/>
    </source>
</evidence>
<evidence type="ECO:0000313" key="11">
    <source>
        <dbReference type="Proteomes" id="UP000321555"/>
    </source>
</evidence>
<evidence type="ECO:0000256" key="2">
    <source>
        <dbReference type="ARBA" id="ARBA00007783"/>
    </source>
</evidence>
<dbReference type="GO" id="GO:0140359">
    <property type="term" value="F:ABC-type transporter activity"/>
    <property type="evidence" value="ECO:0007669"/>
    <property type="project" value="InterPro"/>
</dbReference>
<dbReference type="Proteomes" id="UP000321555">
    <property type="component" value="Chromosome"/>
</dbReference>
<keyword evidence="11" id="KW-1185">Reference proteome</keyword>
<dbReference type="InterPro" id="IPR013525">
    <property type="entry name" value="ABC2_TM"/>
</dbReference>
<proteinExistence type="inferred from homology"/>
<protein>
    <submittedName>
        <fullName evidence="10">ABC transporter permease</fullName>
    </submittedName>
</protein>
<evidence type="ECO:0000256" key="4">
    <source>
        <dbReference type="ARBA" id="ARBA00022475"/>
    </source>
</evidence>
<dbReference type="EMBL" id="CP042593">
    <property type="protein sequence ID" value="QED46238.1"/>
    <property type="molecule type" value="Genomic_DNA"/>
</dbReference>
<feature type="transmembrane region" description="Helical" evidence="8">
    <location>
        <begin position="12"/>
        <end position="33"/>
    </location>
</feature>
<accession>A0A5B8Z049</accession>
<feature type="domain" description="ABC transmembrane type-2" evidence="9">
    <location>
        <begin position="134"/>
        <end position="366"/>
    </location>
</feature>
<sequence>MGGLLLAKMQRFLRKPWTFIIMVLFTLVFAYFMGGNNGTQTIPIAAEGENEISSSLLEQLNTSDELVFQSVTEEELRNQVQGNEVDAGILQNNKGYRILYTVESPNVTLIEQKLTQIVAEQNERQHLLGTGEENGLSEKQVDQLLIQVEEEPLFQIGMETFHGGESVVIDSRLQGIFGFSLFFVIYTISTLVAELFEERQMGIRDRLILSPVRKWEMYSANLIYSFVLGYVQIVLIFLVFRFAAKVDFYGGFGETLVALIPYVFSIVALSMFLTGFVKSIRQFNALIPLISVSLAMLGGAYWPLEIVSSPFLLALSNISPISYGMEILKGVTIYQLPFSELLFPISMLLLIGVVLMGLGINGMERR</sequence>
<evidence type="ECO:0000256" key="3">
    <source>
        <dbReference type="ARBA" id="ARBA00022448"/>
    </source>
</evidence>
<feature type="transmembrane region" description="Helical" evidence="8">
    <location>
        <begin position="341"/>
        <end position="360"/>
    </location>
</feature>
<dbReference type="InterPro" id="IPR047817">
    <property type="entry name" value="ABC2_TM_bact-type"/>
</dbReference>
<comment type="similarity">
    <text evidence="2">Belongs to the ABC-2 integral membrane protein family.</text>
</comment>
<evidence type="ECO:0000256" key="1">
    <source>
        <dbReference type="ARBA" id="ARBA00004651"/>
    </source>
</evidence>
<dbReference type="RefSeq" id="WP_057775545.1">
    <property type="nucleotide sequence ID" value="NZ_CP042593.1"/>
</dbReference>
<evidence type="ECO:0000256" key="8">
    <source>
        <dbReference type="SAM" id="Phobius"/>
    </source>
</evidence>
<evidence type="ECO:0000256" key="7">
    <source>
        <dbReference type="ARBA" id="ARBA00023136"/>
    </source>
</evidence>
<dbReference type="KEGG" id="bda:FSZ17_02475"/>
<feature type="transmembrane region" description="Helical" evidence="8">
    <location>
        <begin position="283"/>
        <end position="304"/>
    </location>
</feature>
<dbReference type="AlphaFoldDB" id="A0A5B8Z049"/>
<feature type="transmembrane region" description="Helical" evidence="8">
    <location>
        <begin position="176"/>
        <end position="196"/>
    </location>
</feature>
<keyword evidence="4" id="KW-1003">Cell membrane</keyword>
<dbReference type="GO" id="GO:0005886">
    <property type="term" value="C:plasma membrane"/>
    <property type="evidence" value="ECO:0007669"/>
    <property type="project" value="UniProtKB-SubCell"/>
</dbReference>
<dbReference type="PANTHER" id="PTHR30294:SF45">
    <property type="entry name" value="LINEARMYCIN RESISTANCE PERMEASE PROTEIN LNRN"/>
    <property type="match status" value="1"/>
</dbReference>
<dbReference type="PANTHER" id="PTHR30294">
    <property type="entry name" value="MEMBRANE COMPONENT OF ABC TRANSPORTER YHHJ-RELATED"/>
    <property type="match status" value="1"/>
</dbReference>
<dbReference type="PROSITE" id="PS51012">
    <property type="entry name" value="ABC_TM2"/>
    <property type="match status" value="1"/>
</dbReference>
<dbReference type="STRING" id="1742359.GCA_001439625_04336"/>
<evidence type="ECO:0000256" key="5">
    <source>
        <dbReference type="ARBA" id="ARBA00022692"/>
    </source>
</evidence>
<keyword evidence="6 8" id="KW-1133">Transmembrane helix</keyword>
<comment type="subcellular location">
    <subcellularLocation>
        <location evidence="1">Cell membrane</location>
        <topology evidence="1">Multi-pass membrane protein</topology>
    </subcellularLocation>
</comment>
<keyword evidence="3" id="KW-0813">Transport</keyword>
<evidence type="ECO:0000259" key="9">
    <source>
        <dbReference type="PROSITE" id="PS51012"/>
    </source>
</evidence>
<evidence type="ECO:0000313" key="10">
    <source>
        <dbReference type="EMBL" id="QED46238.1"/>
    </source>
</evidence>
<organism evidence="10 11">
    <name type="scientific">Cytobacillus dafuensis</name>
    <name type="common">Bacillus dafuensis</name>
    <dbReference type="NCBI Taxonomy" id="1742359"/>
    <lineage>
        <taxon>Bacteria</taxon>
        <taxon>Bacillati</taxon>
        <taxon>Bacillota</taxon>
        <taxon>Bacilli</taxon>
        <taxon>Bacillales</taxon>
        <taxon>Bacillaceae</taxon>
        <taxon>Cytobacillus</taxon>
    </lineage>
</organism>
<dbReference type="InterPro" id="IPR051449">
    <property type="entry name" value="ABC-2_transporter_component"/>
</dbReference>
<gene>
    <name evidence="10" type="ORF">FSZ17_02475</name>
</gene>
<dbReference type="OrthoDB" id="266913at2"/>
<keyword evidence="5 8" id="KW-0812">Transmembrane</keyword>
<reference evidence="11" key="1">
    <citation type="submission" date="2019-08" db="EMBL/GenBank/DDBJ databases">
        <authorList>
            <person name="Zheng X."/>
        </authorList>
    </citation>
    <scope>NUCLEOTIDE SEQUENCE [LARGE SCALE GENOMIC DNA]</scope>
    <source>
        <strain evidence="11">FJAT-25496</strain>
    </source>
</reference>